<comment type="caution">
    <text evidence="3">The sequence shown here is derived from an EMBL/GenBank/DDBJ whole genome shotgun (WGS) entry which is preliminary data.</text>
</comment>
<dbReference type="AlphaFoldDB" id="A0AAD6L0T0"/>
<name>A0AAD6L0T0_9ROSI</name>
<sequence>MLNRFFSLSSGGAQHDDQGHDPESNPDQFTRANSSGQNRRSSHDHIQQSSMTSMPSTTPAPPASSAEAERAVDRSAITSNDSSSSPVSTQAPTQENLSKENRPFHPIIETIREKELGKQILILAAPMTIGLFTVGNLVSEPIALPIMAISLALGVVGIWNGILLRTTWTEASNMLELLGVTFMLLAFFGFVACFLPKSLVWIPILCWVLSLLPLLIAIYSRERASNDRER</sequence>
<feature type="compositionally biased region" description="Low complexity" evidence="1">
    <location>
        <begin position="79"/>
        <end position="88"/>
    </location>
</feature>
<reference evidence="3 4" key="1">
    <citation type="journal article" date="2023" name="Int. J. Mol. Sci.">
        <title>De Novo Assembly and Annotation of 11 Diverse Shrub Willow (Salix) Genomes Reveals Novel Gene Organization in Sex-Linked Regions.</title>
        <authorList>
            <person name="Hyden B."/>
            <person name="Feng K."/>
            <person name="Yates T.B."/>
            <person name="Jawdy S."/>
            <person name="Cereghino C."/>
            <person name="Smart L.B."/>
            <person name="Muchero W."/>
        </authorList>
    </citation>
    <scope>NUCLEOTIDE SEQUENCE [LARGE SCALE GENOMIC DNA]</scope>
    <source>
        <tissue evidence="3">Shoot tip</tissue>
    </source>
</reference>
<dbReference type="Proteomes" id="UP001162972">
    <property type="component" value="Chromosome 10"/>
</dbReference>
<feature type="compositionally biased region" description="Polar residues" evidence="1">
    <location>
        <begin position="1"/>
        <end position="12"/>
    </location>
</feature>
<feature type="transmembrane region" description="Helical" evidence="2">
    <location>
        <begin position="120"/>
        <end position="138"/>
    </location>
</feature>
<feature type="region of interest" description="Disordered" evidence="1">
    <location>
        <begin position="1"/>
        <end position="104"/>
    </location>
</feature>
<accession>A0AAD6L0T0</accession>
<evidence type="ECO:0000256" key="1">
    <source>
        <dbReference type="SAM" id="MobiDB-lite"/>
    </source>
</evidence>
<keyword evidence="2" id="KW-0472">Membrane</keyword>
<organism evidence="3 4">
    <name type="scientific">Salix udensis</name>
    <dbReference type="NCBI Taxonomy" id="889485"/>
    <lineage>
        <taxon>Eukaryota</taxon>
        <taxon>Viridiplantae</taxon>
        <taxon>Streptophyta</taxon>
        <taxon>Embryophyta</taxon>
        <taxon>Tracheophyta</taxon>
        <taxon>Spermatophyta</taxon>
        <taxon>Magnoliopsida</taxon>
        <taxon>eudicotyledons</taxon>
        <taxon>Gunneridae</taxon>
        <taxon>Pentapetalae</taxon>
        <taxon>rosids</taxon>
        <taxon>fabids</taxon>
        <taxon>Malpighiales</taxon>
        <taxon>Salicaceae</taxon>
        <taxon>Saliceae</taxon>
        <taxon>Salix</taxon>
    </lineage>
</organism>
<dbReference type="EMBL" id="JAPFFJ010000003">
    <property type="protein sequence ID" value="KAJ6431977.1"/>
    <property type="molecule type" value="Genomic_DNA"/>
</dbReference>
<feature type="compositionally biased region" description="Polar residues" evidence="1">
    <location>
        <begin position="25"/>
        <end position="39"/>
    </location>
</feature>
<feature type="transmembrane region" description="Helical" evidence="2">
    <location>
        <begin position="175"/>
        <end position="195"/>
    </location>
</feature>
<keyword evidence="4" id="KW-1185">Reference proteome</keyword>
<protein>
    <submittedName>
        <fullName evidence="3">Uncharacterized protein</fullName>
    </submittedName>
</protein>
<keyword evidence="2" id="KW-1133">Transmembrane helix</keyword>
<evidence type="ECO:0000313" key="3">
    <source>
        <dbReference type="EMBL" id="KAJ6431977.1"/>
    </source>
</evidence>
<gene>
    <name evidence="3" type="ORF">OIU84_019281</name>
</gene>
<proteinExistence type="predicted"/>
<keyword evidence="2" id="KW-0812">Transmembrane</keyword>
<feature type="transmembrane region" description="Helical" evidence="2">
    <location>
        <begin position="201"/>
        <end position="220"/>
    </location>
</feature>
<feature type="compositionally biased region" description="Basic and acidic residues" evidence="1">
    <location>
        <begin position="14"/>
        <end position="23"/>
    </location>
</feature>
<evidence type="ECO:0000313" key="4">
    <source>
        <dbReference type="Proteomes" id="UP001162972"/>
    </source>
</evidence>
<feature type="transmembrane region" description="Helical" evidence="2">
    <location>
        <begin position="144"/>
        <end position="163"/>
    </location>
</feature>
<evidence type="ECO:0000256" key="2">
    <source>
        <dbReference type="SAM" id="Phobius"/>
    </source>
</evidence>